<feature type="transmembrane region" description="Helical" evidence="7">
    <location>
        <begin position="249"/>
        <end position="269"/>
    </location>
</feature>
<keyword evidence="4 7" id="KW-0812">Transmembrane</keyword>
<dbReference type="InterPro" id="IPR035906">
    <property type="entry name" value="MetI-like_sf"/>
</dbReference>
<reference evidence="10" key="1">
    <citation type="journal article" date="2019" name="Int. J. Syst. Evol. Microbiol.">
        <title>The Global Catalogue of Microorganisms (GCM) 10K type strain sequencing project: providing services to taxonomists for standard genome sequencing and annotation.</title>
        <authorList>
            <consortium name="The Broad Institute Genomics Platform"/>
            <consortium name="The Broad Institute Genome Sequencing Center for Infectious Disease"/>
            <person name="Wu L."/>
            <person name="Ma J."/>
        </authorList>
    </citation>
    <scope>NUCLEOTIDE SEQUENCE [LARGE SCALE GENOMIC DNA]</scope>
    <source>
        <strain evidence="10">NBRC 108755</strain>
    </source>
</reference>
<evidence type="ECO:0000259" key="8">
    <source>
        <dbReference type="PROSITE" id="PS50928"/>
    </source>
</evidence>
<dbReference type="Pfam" id="PF00528">
    <property type="entry name" value="BPD_transp_1"/>
    <property type="match status" value="1"/>
</dbReference>
<protein>
    <submittedName>
        <fullName evidence="9">Sugar ABC transporter permease</fullName>
    </submittedName>
</protein>
<keyword evidence="3" id="KW-1003">Cell membrane</keyword>
<keyword evidence="5 7" id="KW-1133">Transmembrane helix</keyword>
<feature type="transmembrane region" description="Helical" evidence="7">
    <location>
        <begin position="146"/>
        <end position="168"/>
    </location>
</feature>
<evidence type="ECO:0000256" key="1">
    <source>
        <dbReference type="ARBA" id="ARBA00004651"/>
    </source>
</evidence>
<accession>A0ABQ6JQZ3</accession>
<feature type="transmembrane region" description="Helical" evidence="7">
    <location>
        <begin position="16"/>
        <end position="38"/>
    </location>
</feature>
<feature type="transmembrane region" description="Helical" evidence="7">
    <location>
        <begin position="189"/>
        <end position="214"/>
    </location>
</feature>
<evidence type="ECO:0000256" key="5">
    <source>
        <dbReference type="ARBA" id="ARBA00022989"/>
    </source>
</evidence>
<proteinExistence type="inferred from homology"/>
<dbReference type="InterPro" id="IPR000515">
    <property type="entry name" value="MetI-like"/>
</dbReference>
<evidence type="ECO:0000256" key="4">
    <source>
        <dbReference type="ARBA" id="ARBA00022692"/>
    </source>
</evidence>
<dbReference type="PANTHER" id="PTHR43744">
    <property type="entry name" value="ABC TRANSPORTER PERMEASE PROTEIN MG189-RELATED-RELATED"/>
    <property type="match status" value="1"/>
</dbReference>
<gene>
    <name evidence="9" type="ORF">GCM10025869_06860</name>
</gene>
<comment type="subcellular location">
    <subcellularLocation>
        <location evidence="1 7">Cell membrane</location>
        <topology evidence="1 7">Multi-pass membrane protein</topology>
    </subcellularLocation>
</comment>
<sequence length="285" mass="31703">MTTMTRTNVAARRTGTVIAFSLMLLGALTMVLPFLWMVTTSLKESRLVFTFPPEWIPDPIDWANYLEVWDVAPLAVGLLNSVIVTVLVVTVGTFSSTMAAFAFAKLDFPHKDRIFVALLATIMIPMVVLIIPQFLVFVQLGWIDTLLPLIVPGLLGNVTMIFFLRQYMLGLASELLEAAKLDGAGYLRIYWSIFLPLCKPAIAANVIIVFMATWNDYIGPLIFTNSPENSTVQLVIASMSSYYKDQTDYPMIMTASVIAVLPVILLFTLMQRYFVDSFAFSGIKG</sequence>
<dbReference type="Gene3D" id="1.10.3720.10">
    <property type="entry name" value="MetI-like"/>
    <property type="match status" value="1"/>
</dbReference>
<evidence type="ECO:0000313" key="10">
    <source>
        <dbReference type="Proteomes" id="UP001157069"/>
    </source>
</evidence>
<name>A0ABQ6JQZ3_9MICO</name>
<feature type="transmembrane region" description="Helical" evidence="7">
    <location>
        <begin position="78"/>
        <end position="103"/>
    </location>
</feature>
<dbReference type="PANTHER" id="PTHR43744:SF12">
    <property type="entry name" value="ABC TRANSPORTER PERMEASE PROTEIN MG189-RELATED"/>
    <property type="match status" value="1"/>
</dbReference>
<comment type="caution">
    <text evidence="9">The sequence shown here is derived from an EMBL/GenBank/DDBJ whole genome shotgun (WGS) entry which is preliminary data.</text>
</comment>
<dbReference type="EMBL" id="BSVA01000001">
    <property type="protein sequence ID" value="GMA90157.1"/>
    <property type="molecule type" value="Genomic_DNA"/>
</dbReference>
<keyword evidence="10" id="KW-1185">Reference proteome</keyword>
<dbReference type="Proteomes" id="UP001157069">
    <property type="component" value="Unassembled WGS sequence"/>
</dbReference>
<keyword evidence="6 7" id="KW-0472">Membrane</keyword>
<organism evidence="9 10">
    <name type="scientific">Homoserinibacter gongjuensis</name>
    <dbReference type="NCBI Taxonomy" id="1162968"/>
    <lineage>
        <taxon>Bacteria</taxon>
        <taxon>Bacillati</taxon>
        <taxon>Actinomycetota</taxon>
        <taxon>Actinomycetes</taxon>
        <taxon>Micrococcales</taxon>
        <taxon>Microbacteriaceae</taxon>
        <taxon>Homoserinibacter</taxon>
    </lineage>
</organism>
<dbReference type="SUPFAM" id="SSF161098">
    <property type="entry name" value="MetI-like"/>
    <property type="match status" value="1"/>
</dbReference>
<evidence type="ECO:0000313" key="9">
    <source>
        <dbReference type="EMBL" id="GMA90157.1"/>
    </source>
</evidence>
<keyword evidence="2 7" id="KW-0813">Transport</keyword>
<evidence type="ECO:0000256" key="3">
    <source>
        <dbReference type="ARBA" id="ARBA00022475"/>
    </source>
</evidence>
<dbReference type="PROSITE" id="PS50928">
    <property type="entry name" value="ABC_TM1"/>
    <property type="match status" value="1"/>
</dbReference>
<evidence type="ECO:0000256" key="7">
    <source>
        <dbReference type="RuleBase" id="RU363032"/>
    </source>
</evidence>
<comment type="similarity">
    <text evidence="7">Belongs to the binding-protein-dependent transport system permease family.</text>
</comment>
<feature type="domain" description="ABC transmembrane type-1" evidence="8">
    <location>
        <begin position="78"/>
        <end position="270"/>
    </location>
</feature>
<feature type="transmembrane region" description="Helical" evidence="7">
    <location>
        <begin position="115"/>
        <end position="140"/>
    </location>
</feature>
<evidence type="ECO:0000256" key="6">
    <source>
        <dbReference type="ARBA" id="ARBA00023136"/>
    </source>
</evidence>
<dbReference type="CDD" id="cd06261">
    <property type="entry name" value="TM_PBP2"/>
    <property type="match status" value="1"/>
</dbReference>
<evidence type="ECO:0000256" key="2">
    <source>
        <dbReference type="ARBA" id="ARBA00022448"/>
    </source>
</evidence>